<dbReference type="CDD" id="cd01670">
    <property type="entry name" value="Death"/>
    <property type="match status" value="1"/>
</dbReference>
<dbReference type="SUPFAM" id="SSF50494">
    <property type="entry name" value="Trypsin-like serine proteases"/>
    <property type="match status" value="1"/>
</dbReference>
<evidence type="ECO:0000313" key="4">
    <source>
        <dbReference type="Proteomes" id="UP000507470"/>
    </source>
</evidence>
<feature type="domain" description="Death" evidence="2">
    <location>
        <begin position="846"/>
        <end position="890"/>
    </location>
</feature>
<feature type="region of interest" description="Disordered" evidence="1">
    <location>
        <begin position="1"/>
        <end position="33"/>
    </location>
</feature>
<feature type="compositionally biased region" description="Basic and acidic residues" evidence="1">
    <location>
        <begin position="8"/>
        <end position="30"/>
    </location>
</feature>
<feature type="compositionally biased region" description="Basic and acidic residues" evidence="1">
    <location>
        <begin position="199"/>
        <end position="212"/>
    </location>
</feature>
<dbReference type="PANTHER" id="PTHR14389:SF3">
    <property type="entry name" value="PROTEIN FAM111A-LIKE"/>
    <property type="match status" value="1"/>
</dbReference>
<dbReference type="OrthoDB" id="6162750at2759"/>
<feature type="compositionally biased region" description="Basic and acidic residues" evidence="1">
    <location>
        <begin position="294"/>
        <end position="320"/>
    </location>
</feature>
<organism evidence="3 4">
    <name type="scientific">Mytilus coruscus</name>
    <name type="common">Sea mussel</name>
    <dbReference type="NCBI Taxonomy" id="42192"/>
    <lineage>
        <taxon>Eukaryota</taxon>
        <taxon>Metazoa</taxon>
        <taxon>Spiralia</taxon>
        <taxon>Lophotrochozoa</taxon>
        <taxon>Mollusca</taxon>
        <taxon>Bivalvia</taxon>
        <taxon>Autobranchia</taxon>
        <taxon>Pteriomorphia</taxon>
        <taxon>Mytilida</taxon>
        <taxon>Mytiloidea</taxon>
        <taxon>Mytilidae</taxon>
        <taxon>Mytilinae</taxon>
        <taxon>Mytilus</taxon>
    </lineage>
</organism>
<protein>
    <recommendedName>
        <fullName evidence="2">Death domain-containing protein</fullName>
    </recommendedName>
</protein>
<dbReference type="InterPro" id="IPR009003">
    <property type="entry name" value="Peptidase_S1_PA"/>
</dbReference>
<feature type="compositionally biased region" description="Basic and acidic residues" evidence="1">
    <location>
        <begin position="92"/>
        <end position="114"/>
    </location>
</feature>
<accession>A0A6J8ADY9</accession>
<proteinExistence type="predicted"/>
<evidence type="ECO:0000313" key="3">
    <source>
        <dbReference type="EMBL" id="CAC5365400.1"/>
    </source>
</evidence>
<name>A0A6J8ADY9_MYTCO</name>
<evidence type="ECO:0000259" key="2">
    <source>
        <dbReference type="PROSITE" id="PS50017"/>
    </source>
</evidence>
<sequence length="915" mass="102872">MGNCKGKISKESKSQMKGEAYRPSKPDTQGKETINVGEKLVIKNGNKEDAVVTNAMIPFENPETQIKSESVLQGANTIVSDTNGLKAKDYMGKQDHKQHESDAIPENHVEKPNKDVLSTTNIKNNKGKEMTLNEAQTGVSLNEVPGSKSDDTEVDRSYFFSKGVPGEEPQTEDLAFTDKITGIQDPAPTDQSSSSHETVPTEKAIDEDKSSATEDDNVPTEKAIGNDSELTSKDKTNQSNGLKHDSTEKPSDKLQPGNTPSDKSQPENAPSDNQQNNDDSTGYNRSKFSNPGDEQDKKMSKEMKEIDGEKRKKEKKKPDKSGPPPNDGIHIDYLEFLNFGDGNVNYYSKKEKEEKKGETFQPTSTISALEMEVLLKVSKSVGIFHGPRENGTCWRVGEDKIMTAAHVVRNNIWNGIVNKEFEDQLNKCYVDFDYVDKTNRKNSTDSESVFKIEPTVVYKSEVLDVAVLKLEREKHKNFPPPLESFDSLDPNKNDDIPIYLIGHNKSDKKNINFGIGLWNSTEERMKGMEEFCQEYGKANGYIGLDREDRLVIQCEFVSGASGCPGVVIYKDKASVVLVYVKGYPDFYYSTQFPERKREEFPKERLLQQGVNIGSVFTTMTTTKEHLVLRNEIFPHEAYLEQQLSGQHQYAIGGANTSINTYNSESSYENVNKDHITVRQETENNTAKGTTCTEEHSETAIQHAAKYKRQESYALATGKREDIAFPHMRPPSDDTDKTLQHGNSQNIAFHRNEQNVKQETNLDVNQDSQSRMENAASEILEMVQEENLVPHTTCTNPGKTQPVTDITIEEWIGHDIQAYQEKQLTDVDLLPLSKAINLSAANSVTLQLGLSQPDFEKIKHENQSDLSYNILYKWRTKNGRVATLEKLIRSLFHAWEFDNGCVFTEELKSAIVKVMT</sequence>
<reference evidence="3 4" key="1">
    <citation type="submission" date="2020-06" db="EMBL/GenBank/DDBJ databases">
        <authorList>
            <person name="Li R."/>
            <person name="Bekaert M."/>
        </authorList>
    </citation>
    <scope>NUCLEOTIDE SEQUENCE [LARGE SCALE GENOMIC DNA]</scope>
    <source>
        <strain evidence="4">wild</strain>
    </source>
</reference>
<dbReference type="SUPFAM" id="SSF47986">
    <property type="entry name" value="DEATH domain"/>
    <property type="match status" value="1"/>
</dbReference>
<dbReference type="GO" id="GO:0007165">
    <property type="term" value="P:signal transduction"/>
    <property type="evidence" value="ECO:0007669"/>
    <property type="project" value="InterPro"/>
</dbReference>
<evidence type="ECO:0000256" key="1">
    <source>
        <dbReference type="SAM" id="MobiDB-lite"/>
    </source>
</evidence>
<gene>
    <name evidence="3" type="ORF">MCOR_6094</name>
</gene>
<dbReference type="Proteomes" id="UP000507470">
    <property type="component" value="Unassembled WGS sequence"/>
</dbReference>
<dbReference type="InterPro" id="IPR000488">
    <property type="entry name" value="Death_dom"/>
</dbReference>
<dbReference type="PANTHER" id="PTHR14389">
    <property type="entry name" value="SI:CH1073-475A24.1"/>
    <property type="match status" value="1"/>
</dbReference>
<dbReference type="EMBL" id="CACVKT020001120">
    <property type="protein sequence ID" value="CAC5365400.1"/>
    <property type="molecule type" value="Genomic_DNA"/>
</dbReference>
<dbReference type="PROSITE" id="PS50017">
    <property type="entry name" value="DEATH_DOMAIN"/>
    <property type="match status" value="1"/>
</dbReference>
<keyword evidence="4" id="KW-1185">Reference proteome</keyword>
<dbReference type="Gene3D" id="1.10.533.10">
    <property type="entry name" value="Death Domain, Fas"/>
    <property type="match status" value="1"/>
</dbReference>
<dbReference type="InterPro" id="IPR011029">
    <property type="entry name" value="DEATH-like_dom_sf"/>
</dbReference>
<feature type="compositionally biased region" description="Polar residues" evidence="1">
    <location>
        <begin position="189"/>
        <end position="198"/>
    </location>
</feature>
<dbReference type="InterPro" id="IPR043504">
    <property type="entry name" value="Peptidase_S1_PA_chymotrypsin"/>
</dbReference>
<dbReference type="Pfam" id="PF13365">
    <property type="entry name" value="Trypsin_2"/>
    <property type="match status" value="1"/>
</dbReference>
<dbReference type="Gene3D" id="2.40.10.10">
    <property type="entry name" value="Trypsin-like serine proteases"/>
    <property type="match status" value="2"/>
</dbReference>
<feature type="region of interest" description="Disordered" evidence="1">
    <location>
        <begin position="92"/>
        <end position="330"/>
    </location>
</feature>
<dbReference type="AlphaFoldDB" id="A0A6J8ADY9"/>
<feature type="compositionally biased region" description="Basic and acidic residues" evidence="1">
    <location>
        <begin position="230"/>
        <end position="252"/>
    </location>
</feature>
<feature type="compositionally biased region" description="Polar residues" evidence="1">
    <location>
        <begin position="256"/>
        <end position="289"/>
    </location>
</feature>